<evidence type="ECO:0000313" key="3">
    <source>
        <dbReference type="Proteomes" id="UP001149411"/>
    </source>
</evidence>
<dbReference type="InterPro" id="IPR002347">
    <property type="entry name" value="SDR_fam"/>
</dbReference>
<dbReference type="PRINTS" id="PR00080">
    <property type="entry name" value="SDRFAMILY"/>
</dbReference>
<comment type="similarity">
    <text evidence="1">Belongs to the short-chain dehydrogenases/reductases (SDR) family.</text>
</comment>
<dbReference type="Proteomes" id="UP001149411">
    <property type="component" value="Unassembled WGS sequence"/>
</dbReference>
<dbReference type="PANTHER" id="PTHR43431">
    <property type="entry name" value="OXIDOREDUCTASE, SHORT CHAIN DEHYDROGENASE/REDUCTASE FAMILY (AFU_ORTHOLOGUE AFUA_5G14000)"/>
    <property type="match status" value="1"/>
</dbReference>
<evidence type="ECO:0000256" key="1">
    <source>
        <dbReference type="RuleBase" id="RU000363"/>
    </source>
</evidence>
<name>A0A9Q4C5Z1_9EURY</name>
<dbReference type="InterPro" id="IPR036291">
    <property type="entry name" value="NAD(P)-bd_dom_sf"/>
</dbReference>
<dbReference type="RefSeq" id="WP_266088216.1">
    <property type="nucleotide sequence ID" value="NZ_RKLV01000011.1"/>
</dbReference>
<gene>
    <name evidence="2" type="ORF">EGH25_10145</name>
</gene>
<dbReference type="PANTHER" id="PTHR43431:SF7">
    <property type="entry name" value="OXIDOREDUCTASE, SHORT CHAIN DEHYDROGENASE_REDUCTASE FAMILY (AFU_ORTHOLOGUE AFUA_5G14000)"/>
    <property type="match status" value="1"/>
</dbReference>
<reference evidence="2" key="1">
    <citation type="submission" date="2022-09" db="EMBL/GenBank/DDBJ databases">
        <title>Haloadaptaus new haloarchaeum isolated from saline soil.</title>
        <authorList>
            <person name="Duran-Viseras A."/>
            <person name="Sanchez-Porro C."/>
            <person name="Ventosa A."/>
        </authorList>
    </citation>
    <scope>NUCLEOTIDE SEQUENCE</scope>
    <source>
        <strain evidence="2">F3-133</strain>
    </source>
</reference>
<protein>
    <submittedName>
        <fullName evidence="2">SDR family NAD(P)-dependent oxidoreductase</fullName>
    </submittedName>
</protein>
<sequence>MTQRTAVVAGVGPNLGESIVRRFSDEGCAVACLARSEEYLNEVVDGIRVSGGEALAVPCDITDNEEIADAFERIRNTYGGVDVLVNNASAADWDGILETTPEGFERALSVSAYGSFVCTRHAVDDMLADGGGTVIFTGATSSVRGREGAVGFSAGKFAVRGLAESVARELGSRGIHVAHVVIDGGISDEDDDATLHPDEIARSYWNLVEQDRSAWTLELDLRPYAEEF</sequence>
<organism evidence="2 3">
    <name type="scientific">Halorutilus salinus</name>
    <dbReference type="NCBI Taxonomy" id="2487751"/>
    <lineage>
        <taxon>Archaea</taxon>
        <taxon>Methanobacteriati</taxon>
        <taxon>Methanobacteriota</taxon>
        <taxon>Stenosarchaea group</taxon>
        <taxon>Halobacteria</taxon>
        <taxon>Halorutilales</taxon>
        <taxon>Halorutilaceae</taxon>
        <taxon>Halorutilus</taxon>
    </lineage>
</organism>
<dbReference type="Pfam" id="PF00106">
    <property type="entry name" value="adh_short"/>
    <property type="match status" value="1"/>
</dbReference>
<dbReference type="SUPFAM" id="SSF51735">
    <property type="entry name" value="NAD(P)-binding Rossmann-fold domains"/>
    <property type="match status" value="1"/>
</dbReference>
<dbReference type="PRINTS" id="PR00081">
    <property type="entry name" value="GDHRDH"/>
</dbReference>
<accession>A0A9Q4C5Z1</accession>
<comment type="caution">
    <text evidence="2">The sequence shown here is derived from an EMBL/GenBank/DDBJ whole genome shotgun (WGS) entry which is preliminary data.</text>
</comment>
<dbReference type="AlphaFoldDB" id="A0A9Q4C5Z1"/>
<keyword evidence="3" id="KW-1185">Reference proteome</keyword>
<proteinExistence type="inferred from homology"/>
<dbReference type="EMBL" id="RKLV01000011">
    <property type="protein sequence ID" value="MCX2819707.1"/>
    <property type="molecule type" value="Genomic_DNA"/>
</dbReference>
<dbReference type="Gene3D" id="3.40.50.720">
    <property type="entry name" value="NAD(P)-binding Rossmann-like Domain"/>
    <property type="match status" value="1"/>
</dbReference>
<evidence type="ECO:0000313" key="2">
    <source>
        <dbReference type="EMBL" id="MCX2819707.1"/>
    </source>
</evidence>